<dbReference type="Proteomes" id="UP000001036">
    <property type="component" value="Chromosome"/>
</dbReference>
<dbReference type="AlphaFoldDB" id="B3PD18"/>
<dbReference type="KEGG" id="cja:CJA_1383"/>
<sequence length="56" mass="6888">MSMLRVYQLIITPSSLCGVKIWIFIFVHVFLQQRFFMVNWYSFSVINFWKLLRNIL</sequence>
<keyword evidence="1" id="KW-1133">Transmembrane helix</keyword>
<keyword evidence="1" id="KW-0812">Transmembrane</keyword>
<evidence type="ECO:0000256" key="1">
    <source>
        <dbReference type="SAM" id="Phobius"/>
    </source>
</evidence>
<name>B3PD18_CELJU</name>
<accession>B3PD18</accession>
<keyword evidence="1" id="KW-0472">Membrane</keyword>
<dbReference type="STRING" id="498211.CJA_1383"/>
<gene>
    <name evidence="2" type="ordered locus">CJA_1383</name>
</gene>
<keyword evidence="3" id="KW-1185">Reference proteome</keyword>
<evidence type="ECO:0000313" key="3">
    <source>
        <dbReference type="Proteomes" id="UP000001036"/>
    </source>
</evidence>
<feature type="transmembrane region" description="Helical" evidence="1">
    <location>
        <begin position="6"/>
        <end position="31"/>
    </location>
</feature>
<dbReference type="HOGENOM" id="CLU_3005738_0_0_6"/>
<organism evidence="2 3">
    <name type="scientific">Cellvibrio japonicus (strain Ueda107)</name>
    <name type="common">Pseudomonas fluorescens subsp. cellulosa</name>
    <dbReference type="NCBI Taxonomy" id="498211"/>
    <lineage>
        <taxon>Bacteria</taxon>
        <taxon>Pseudomonadati</taxon>
        <taxon>Pseudomonadota</taxon>
        <taxon>Gammaproteobacteria</taxon>
        <taxon>Cellvibrionales</taxon>
        <taxon>Cellvibrionaceae</taxon>
        <taxon>Cellvibrio</taxon>
    </lineage>
</organism>
<dbReference type="EMBL" id="CP000934">
    <property type="protein sequence ID" value="ACE86118.1"/>
    <property type="molecule type" value="Genomic_DNA"/>
</dbReference>
<reference evidence="2 3" key="1">
    <citation type="journal article" date="2008" name="J. Bacteriol.">
        <title>Insights into plant cell wall degradation from the genome sequence of the soil bacterium Cellvibrio japonicus.</title>
        <authorList>
            <person name="Deboy R.T."/>
            <person name="Mongodin E.F."/>
            <person name="Fouts D.E."/>
            <person name="Tailford L.E."/>
            <person name="Khouri H."/>
            <person name="Emerson J.B."/>
            <person name="Mohamoud Y."/>
            <person name="Watkins K."/>
            <person name="Henrissat B."/>
            <person name="Gilbert H.J."/>
            <person name="Nelson K.E."/>
        </authorList>
    </citation>
    <scope>NUCLEOTIDE SEQUENCE [LARGE SCALE GENOMIC DNA]</scope>
    <source>
        <strain evidence="2 3">Ueda107</strain>
    </source>
</reference>
<evidence type="ECO:0000313" key="2">
    <source>
        <dbReference type="EMBL" id="ACE86118.1"/>
    </source>
</evidence>
<protein>
    <submittedName>
        <fullName evidence="2">Uncharacterized protein</fullName>
    </submittedName>
</protein>
<proteinExistence type="predicted"/>